<feature type="domain" description="Fibronectin type-III" evidence="13">
    <location>
        <begin position="1136"/>
        <end position="1239"/>
    </location>
</feature>
<feature type="domain" description="Fibronectin type-III" evidence="13">
    <location>
        <begin position="1336"/>
        <end position="1436"/>
    </location>
</feature>
<accession>T1KCZ5</accession>
<dbReference type="FunFam" id="2.60.40.10:FF:000104">
    <property type="entry name" value="Down syndrome cell adhesion molecule b"/>
    <property type="match status" value="1"/>
</dbReference>
<dbReference type="GO" id="GO:0005886">
    <property type="term" value="C:plasma membrane"/>
    <property type="evidence" value="ECO:0007669"/>
    <property type="project" value="TreeGrafter"/>
</dbReference>
<dbReference type="SMART" id="SM00408">
    <property type="entry name" value="IGc2"/>
    <property type="match status" value="8"/>
</dbReference>
<feature type="domain" description="Ig-like" evidence="12">
    <location>
        <begin position="827"/>
        <end position="915"/>
    </location>
</feature>
<name>T1KCZ5_TETUR</name>
<feature type="transmembrane region" description="Helical" evidence="10">
    <location>
        <begin position="1454"/>
        <end position="1476"/>
    </location>
</feature>
<protein>
    <recommendedName>
        <fullName evidence="16">Down syndrome cell adhesion molecule-like protein Dscam2</fullName>
    </recommendedName>
</protein>
<feature type="domain" description="Ig-like" evidence="12">
    <location>
        <begin position="215"/>
        <end position="321"/>
    </location>
</feature>
<dbReference type="SMART" id="SM00060">
    <property type="entry name" value="FN3"/>
    <property type="match status" value="4"/>
</dbReference>
<dbReference type="InterPro" id="IPR036179">
    <property type="entry name" value="Ig-like_dom_sf"/>
</dbReference>
<dbReference type="InterPro" id="IPR056754">
    <property type="entry name" value="DSCAM/DSCAML_C"/>
</dbReference>
<feature type="signal peptide" evidence="11">
    <location>
        <begin position="1"/>
        <end position="19"/>
    </location>
</feature>
<feature type="domain" description="Fibronectin type-III" evidence="13">
    <location>
        <begin position="1036"/>
        <end position="1131"/>
    </location>
</feature>
<dbReference type="PROSITE" id="PS50853">
    <property type="entry name" value="FN3"/>
    <property type="match status" value="4"/>
</dbReference>
<dbReference type="SUPFAM" id="SSF49265">
    <property type="entry name" value="Fibronectin type III"/>
    <property type="match status" value="2"/>
</dbReference>
<dbReference type="SMART" id="SM00409">
    <property type="entry name" value="IG"/>
    <property type="match status" value="8"/>
</dbReference>
<proteinExistence type="predicted"/>
<dbReference type="GO" id="GO:0030424">
    <property type="term" value="C:axon"/>
    <property type="evidence" value="ECO:0007669"/>
    <property type="project" value="TreeGrafter"/>
</dbReference>
<sequence>MKLIQVASLFQLLLTFSLGKLDSPENLTQFSIEPFVLTNSTKDEKVNPNRRTNWVVINSTLVNSTLDQPNGLTFVQSNGHFVKRDIVKQDDGFIEGPSFVSLPSFTSLSNGQIDFYNSTGLTLNCKANGLPRPSIKWIKGSTLSASSASSSITSSSFNQPNDSFVEVNNVPGLRFLRSDGSLVFQPFPANQLRQDVHLTSYQCIAYNKVGSIISPEFHIRAIIKENYSIQSSDEFVSLGNAGLIPCTVPPMVKDFVKVIHWQRSDGLIIAGNNLASSESMFLLDDGSLFFDKVSLDHTRWKYRCTVKNRLTGEQINSLTWSKLIITDSTMKSAPRMIGSLKDLWINMDQDVTVGCLASADPVPVYYWFREGPRNSINLLKHSQSPSVSSSSSSSQLTLQSHGPILFLRSVQIQDSGVYVCLVNNSLGQDRLRFKLNVIEPLTVSMRPSQLYRRREGEPASIDCLIKPNRDHHMSLYTFEWLKDSKPLTFTSRISLTSRNKLRILSVVREDKGMYQCIVKSEGALRQTAFSTLHLHIEEEAPRLMTTFKSQLLEEGYSLSLKCSANGSPLPQIKWSLYHKTIDSRVHRSRYRIGDYVDTNGHIVSFLNVSSITREEGGLYSCIAFNDIGQSVYSAPISILGPPMVHPMSNVTILSTGRLSIDCPFSGHPIGTITWKKNGHPLPISRRVSRHSNGTLQLVDVHLDDQGWYRCEVSNGQETAQGSLYVHILERPVINPFMFGSDLTEGMRATVVCSILSGDPPLTFTWLKEGSPASMIHDDIEVSSFSDSDSSFRIKSVKRSHSGNYTCVVSSSNISSNYTAEMIVKAPPRWIIKPEDGYSLLRGRNIVIDCQTDGYPQPTHQWKKVKTGIKPFDHSGRELVGIVSGPHIQVLENGSISIVGITKEDDGVYICESSNNVGPPLSATTRLTVHQPVKFNKNFELIEANKGDSVMLSCLASGDHPITLSWIRDREIVIPFTGPGDNDIKIEEERSDDGLLSKVILGSVDTVDSAFFTCQAQNVYGADEKNIQLVVRGPPEPPTGLKVGEIKSRAVALSWLPTVNGNSPLLGYIVEYTTSNETWTNSMETASVDPKDLSVVITSLMPETLYRFRVIAQNALGRSKPSQETIIRTEEEAPNEAPTNVRAEALSSRSLRIYWSNLSRNRKIDGFHIGYRKSTGFNSMRNSFDFVTLNLNETMKGLEELNYNLTDLKRSTKYGIIVRPYNKKGLGVPSEEVYGQTLEYDPPGEVTARVTGVTHRSLTIKIEGTNQENPISGFIVNYKSNTEDWEEVKILGTRTNFVLENLRCGTKYSISITPYNKAGPSPDTKMFHATTSGGVPSSGPLETVINVNSTSALIDLSAWNENGCPIISFVIQYKQHFQNDWIMFSNNIMPSQGKLILIDLIPATWYDLLMIANSEPGTTEAQYLFATLTLTGGTIPPLTSTSYSTWELSFGDPVILAPILCAFIVFIVIFITVAILMSTKHQRTDASQETYNNNERNKMESLSMSSFALPVESSGTGKKNYETVQCKATYGSYYTSPYAANRLNFCEQEIPLNQHHIQRHTRIDSESHYDDLLTRNYRSNSPD</sequence>
<dbReference type="Pfam" id="PF07679">
    <property type="entry name" value="I-set"/>
    <property type="match status" value="2"/>
</dbReference>
<reference evidence="14" key="2">
    <citation type="submission" date="2015-06" db="UniProtKB">
        <authorList>
            <consortium name="EnsemblMetazoa"/>
        </authorList>
    </citation>
    <scope>IDENTIFICATION</scope>
</reference>
<dbReference type="InterPro" id="IPR003961">
    <property type="entry name" value="FN3_dom"/>
</dbReference>
<dbReference type="EnsemblMetazoa" id="tetur09g01130.1">
    <property type="protein sequence ID" value="tetur09g01130.1"/>
    <property type="gene ID" value="tetur09g01130"/>
</dbReference>
<dbReference type="FunFam" id="2.60.40.10:FF:000028">
    <property type="entry name" value="Neuronal cell adhesion molecule"/>
    <property type="match status" value="1"/>
</dbReference>
<dbReference type="Gene3D" id="2.60.40.10">
    <property type="entry name" value="Immunoglobulins"/>
    <property type="match status" value="13"/>
</dbReference>
<dbReference type="EMBL" id="CAEY01002006">
    <property type="status" value="NOT_ANNOTATED_CDS"/>
    <property type="molecule type" value="Genomic_DNA"/>
</dbReference>
<feature type="domain" description="Ig-like" evidence="12">
    <location>
        <begin position="440"/>
        <end position="530"/>
    </location>
</feature>
<keyword evidence="5" id="KW-0130">Cell adhesion</keyword>
<feature type="domain" description="Ig-like" evidence="12">
    <location>
        <begin position="641"/>
        <end position="726"/>
    </location>
</feature>
<dbReference type="PROSITE" id="PS50835">
    <property type="entry name" value="IG_LIKE"/>
    <property type="match status" value="9"/>
</dbReference>
<dbReference type="GO" id="GO:0007420">
    <property type="term" value="P:brain development"/>
    <property type="evidence" value="ECO:0007669"/>
    <property type="project" value="TreeGrafter"/>
</dbReference>
<dbReference type="InterPro" id="IPR013098">
    <property type="entry name" value="Ig_I-set"/>
</dbReference>
<feature type="domain" description="Ig-like" evidence="12">
    <location>
        <begin position="541"/>
        <end position="637"/>
    </location>
</feature>
<comment type="subcellular location">
    <subcellularLocation>
        <location evidence="1">Membrane</location>
        <topology evidence="1">Single-pass type I membrane protein</topology>
    </subcellularLocation>
</comment>
<feature type="domain" description="Fibronectin type-III" evidence="13">
    <location>
        <begin position="1241"/>
        <end position="1333"/>
    </location>
</feature>
<keyword evidence="4" id="KW-0677">Repeat</keyword>
<dbReference type="InterPro" id="IPR003598">
    <property type="entry name" value="Ig_sub2"/>
</dbReference>
<dbReference type="OrthoDB" id="152385at2759"/>
<evidence type="ECO:0000313" key="15">
    <source>
        <dbReference type="Proteomes" id="UP000015104"/>
    </source>
</evidence>
<dbReference type="PANTHER" id="PTHR44170">
    <property type="entry name" value="PROTEIN SIDEKICK"/>
    <property type="match status" value="1"/>
</dbReference>
<dbReference type="GO" id="GO:0007411">
    <property type="term" value="P:axon guidance"/>
    <property type="evidence" value="ECO:0007669"/>
    <property type="project" value="TreeGrafter"/>
</dbReference>
<dbReference type="CDD" id="cd00063">
    <property type="entry name" value="FN3"/>
    <property type="match status" value="4"/>
</dbReference>
<evidence type="ECO:0000256" key="10">
    <source>
        <dbReference type="SAM" id="Phobius"/>
    </source>
</evidence>
<dbReference type="InterPro" id="IPR013783">
    <property type="entry name" value="Ig-like_fold"/>
</dbReference>
<evidence type="ECO:0000256" key="7">
    <source>
        <dbReference type="ARBA" id="ARBA00023136"/>
    </source>
</evidence>
<evidence type="ECO:0008006" key="16">
    <source>
        <dbReference type="Google" id="ProtNLM"/>
    </source>
</evidence>
<evidence type="ECO:0000256" key="8">
    <source>
        <dbReference type="ARBA" id="ARBA00023157"/>
    </source>
</evidence>
<dbReference type="OMA" id="KSNTEDW"/>
<evidence type="ECO:0000256" key="2">
    <source>
        <dbReference type="ARBA" id="ARBA00022692"/>
    </source>
</evidence>
<dbReference type="GO" id="GO:0098632">
    <property type="term" value="F:cell-cell adhesion mediator activity"/>
    <property type="evidence" value="ECO:0007669"/>
    <property type="project" value="TreeGrafter"/>
</dbReference>
<reference evidence="15" key="1">
    <citation type="submission" date="2011-08" db="EMBL/GenBank/DDBJ databases">
        <authorList>
            <person name="Rombauts S."/>
        </authorList>
    </citation>
    <scope>NUCLEOTIDE SEQUENCE</scope>
    <source>
        <strain evidence="15">London</strain>
    </source>
</reference>
<dbReference type="KEGG" id="tut:107363224"/>
<dbReference type="Pfam" id="PF00041">
    <property type="entry name" value="fn3"/>
    <property type="match status" value="3"/>
</dbReference>
<keyword evidence="2 10" id="KW-0812">Transmembrane</keyword>
<keyword evidence="9" id="KW-0393">Immunoglobulin domain</keyword>
<evidence type="ECO:0000259" key="12">
    <source>
        <dbReference type="PROSITE" id="PS50835"/>
    </source>
</evidence>
<keyword evidence="6 10" id="KW-1133">Transmembrane helix</keyword>
<evidence type="ECO:0000256" key="1">
    <source>
        <dbReference type="ARBA" id="ARBA00004479"/>
    </source>
</evidence>
<feature type="chain" id="PRO_5004591486" description="Down syndrome cell adhesion molecule-like protein Dscam2" evidence="11">
    <location>
        <begin position="20"/>
        <end position="1582"/>
    </location>
</feature>
<dbReference type="CDD" id="cd00096">
    <property type="entry name" value="Ig"/>
    <property type="match status" value="1"/>
</dbReference>
<evidence type="ECO:0000256" key="4">
    <source>
        <dbReference type="ARBA" id="ARBA00022737"/>
    </source>
</evidence>
<evidence type="ECO:0000256" key="3">
    <source>
        <dbReference type="ARBA" id="ARBA00022729"/>
    </source>
</evidence>
<organism evidence="14 15">
    <name type="scientific">Tetranychus urticae</name>
    <name type="common">Two-spotted spider mite</name>
    <dbReference type="NCBI Taxonomy" id="32264"/>
    <lineage>
        <taxon>Eukaryota</taxon>
        <taxon>Metazoa</taxon>
        <taxon>Ecdysozoa</taxon>
        <taxon>Arthropoda</taxon>
        <taxon>Chelicerata</taxon>
        <taxon>Arachnida</taxon>
        <taxon>Acari</taxon>
        <taxon>Acariformes</taxon>
        <taxon>Trombidiformes</taxon>
        <taxon>Prostigmata</taxon>
        <taxon>Eleutherengona</taxon>
        <taxon>Raphignathae</taxon>
        <taxon>Tetranychoidea</taxon>
        <taxon>Tetranychidae</taxon>
        <taxon>Tetranychus</taxon>
    </lineage>
</organism>
<evidence type="ECO:0000259" key="13">
    <source>
        <dbReference type="PROSITE" id="PS50853"/>
    </source>
</evidence>
<dbReference type="eggNOG" id="KOG3510">
    <property type="taxonomic scope" value="Eukaryota"/>
</dbReference>
<evidence type="ECO:0000313" key="14">
    <source>
        <dbReference type="EnsemblMetazoa" id="tetur09g01130.1"/>
    </source>
</evidence>
<dbReference type="Proteomes" id="UP000015104">
    <property type="component" value="Unassembled WGS sequence"/>
</dbReference>
<feature type="domain" description="Ig-like" evidence="12">
    <location>
        <begin position="334"/>
        <end position="436"/>
    </location>
</feature>
<evidence type="ECO:0000256" key="11">
    <source>
        <dbReference type="SAM" id="SignalP"/>
    </source>
</evidence>
<dbReference type="Pfam" id="PF25059">
    <property type="entry name" value="FN3_DSCAM-DSCAML_C"/>
    <property type="match status" value="1"/>
</dbReference>
<evidence type="ECO:0000256" key="5">
    <source>
        <dbReference type="ARBA" id="ARBA00022889"/>
    </source>
</evidence>
<keyword evidence="7 10" id="KW-0472">Membrane</keyword>
<feature type="domain" description="Ig-like" evidence="12">
    <location>
        <begin position="731"/>
        <end position="822"/>
    </location>
</feature>
<gene>
    <name evidence="14" type="primary">107363224</name>
</gene>
<dbReference type="InterPro" id="IPR036116">
    <property type="entry name" value="FN3_sf"/>
</dbReference>
<dbReference type="STRING" id="32264.T1KCZ5"/>
<evidence type="ECO:0000256" key="9">
    <source>
        <dbReference type="ARBA" id="ARBA00023319"/>
    </source>
</evidence>
<dbReference type="HOGENOM" id="CLU_001038_2_1_1"/>
<dbReference type="PANTHER" id="PTHR44170:SF6">
    <property type="entry name" value="CONTACTIN"/>
    <property type="match status" value="1"/>
</dbReference>
<keyword evidence="3 11" id="KW-0732">Signal</keyword>
<evidence type="ECO:0000256" key="6">
    <source>
        <dbReference type="ARBA" id="ARBA00022989"/>
    </source>
</evidence>
<dbReference type="InterPro" id="IPR007110">
    <property type="entry name" value="Ig-like_dom"/>
</dbReference>
<dbReference type="FunFam" id="2.60.40.10:FF:000017">
    <property type="entry name" value="Down syndrome cell adhesion molecule b"/>
    <property type="match status" value="1"/>
</dbReference>
<dbReference type="InterPro" id="IPR003599">
    <property type="entry name" value="Ig_sub"/>
</dbReference>
<feature type="domain" description="Ig-like" evidence="12">
    <location>
        <begin position="97"/>
        <end position="214"/>
    </location>
</feature>
<dbReference type="Pfam" id="PF13927">
    <property type="entry name" value="Ig_3"/>
    <property type="match status" value="5"/>
</dbReference>
<keyword evidence="15" id="KW-1185">Reference proteome</keyword>
<feature type="domain" description="Ig-like" evidence="12">
    <location>
        <begin position="918"/>
        <end position="1027"/>
    </location>
</feature>
<dbReference type="SUPFAM" id="SSF48726">
    <property type="entry name" value="Immunoglobulin"/>
    <property type="match status" value="8"/>
</dbReference>
<dbReference type="FunFam" id="2.60.40.10:FF:000333">
    <property type="entry name" value="Down syndrome cell adhesion molecule"/>
    <property type="match status" value="1"/>
</dbReference>
<keyword evidence="8" id="KW-1015">Disulfide bond</keyword>